<feature type="transmembrane region" description="Helical" evidence="1">
    <location>
        <begin position="33"/>
        <end position="56"/>
    </location>
</feature>
<evidence type="ECO:0000313" key="3">
    <source>
        <dbReference type="Proteomes" id="UP000887540"/>
    </source>
</evidence>
<accession>A0A914CEP1</accession>
<keyword evidence="3" id="KW-1185">Reference proteome</keyword>
<keyword evidence="2" id="KW-0732">Signal</keyword>
<dbReference type="Proteomes" id="UP000887540">
    <property type="component" value="Unplaced"/>
</dbReference>
<evidence type="ECO:0000256" key="2">
    <source>
        <dbReference type="SAM" id="SignalP"/>
    </source>
</evidence>
<keyword evidence="1" id="KW-0812">Transmembrane</keyword>
<evidence type="ECO:0000313" key="4">
    <source>
        <dbReference type="WBParaSite" id="ACRNAN_scaffold10095.g7504.t1"/>
    </source>
</evidence>
<keyword evidence="1" id="KW-0472">Membrane</keyword>
<feature type="signal peptide" evidence="2">
    <location>
        <begin position="1"/>
        <end position="23"/>
    </location>
</feature>
<feature type="chain" id="PRO_5037640440" evidence="2">
    <location>
        <begin position="24"/>
        <end position="86"/>
    </location>
</feature>
<sequence>MSIIHSGFFILFLASSLSVRVFAVGLGAVNYNILIEVTNVIICIYTAVVALVFFRLRKRLATSMTRIVPIGEEADLYHKNIQNLWK</sequence>
<reference evidence="4" key="1">
    <citation type="submission" date="2022-11" db="UniProtKB">
        <authorList>
            <consortium name="WormBaseParasite"/>
        </authorList>
    </citation>
    <scope>IDENTIFICATION</scope>
</reference>
<proteinExistence type="predicted"/>
<evidence type="ECO:0000256" key="1">
    <source>
        <dbReference type="SAM" id="Phobius"/>
    </source>
</evidence>
<organism evidence="3 4">
    <name type="scientific">Acrobeloides nanus</name>
    <dbReference type="NCBI Taxonomy" id="290746"/>
    <lineage>
        <taxon>Eukaryota</taxon>
        <taxon>Metazoa</taxon>
        <taxon>Ecdysozoa</taxon>
        <taxon>Nematoda</taxon>
        <taxon>Chromadorea</taxon>
        <taxon>Rhabditida</taxon>
        <taxon>Tylenchina</taxon>
        <taxon>Cephalobomorpha</taxon>
        <taxon>Cephaloboidea</taxon>
        <taxon>Cephalobidae</taxon>
        <taxon>Acrobeloides</taxon>
    </lineage>
</organism>
<keyword evidence="1" id="KW-1133">Transmembrane helix</keyword>
<name>A0A914CEP1_9BILA</name>
<protein>
    <submittedName>
        <fullName evidence="4">Uncharacterized protein</fullName>
    </submittedName>
</protein>
<dbReference type="WBParaSite" id="ACRNAN_scaffold10095.g7504.t1">
    <property type="protein sequence ID" value="ACRNAN_scaffold10095.g7504.t1"/>
    <property type="gene ID" value="ACRNAN_scaffold10095.g7504"/>
</dbReference>
<dbReference type="AlphaFoldDB" id="A0A914CEP1"/>